<accession>A0ABT3NFC8</accession>
<gene>
    <name evidence="1" type="ORF">OKC24_02100</name>
</gene>
<evidence type="ECO:0000313" key="2">
    <source>
        <dbReference type="Proteomes" id="UP001209682"/>
    </source>
</evidence>
<evidence type="ECO:0000313" key="1">
    <source>
        <dbReference type="EMBL" id="MCW8037979.1"/>
    </source>
</evidence>
<keyword evidence="2" id="KW-1185">Reference proteome</keyword>
<protein>
    <submittedName>
        <fullName evidence="1">Uncharacterized protein</fullName>
    </submittedName>
</protein>
<sequence>MTAIEKALSTKAPKDVLQAFLLNTAKESVAYASEKIIAGNADYASLNFSNPELKKIEPWAGSSQGRDVYI</sequence>
<name>A0ABT3NFC8_9GAMM</name>
<organism evidence="1 2">
    <name type="scientific">Acinetobacter entericus</name>
    <dbReference type="NCBI Taxonomy" id="2989714"/>
    <lineage>
        <taxon>Bacteria</taxon>
        <taxon>Pseudomonadati</taxon>
        <taxon>Pseudomonadota</taxon>
        <taxon>Gammaproteobacteria</taxon>
        <taxon>Moraxellales</taxon>
        <taxon>Moraxellaceae</taxon>
        <taxon>Acinetobacter</taxon>
    </lineage>
</organism>
<comment type="caution">
    <text evidence="1">The sequence shown here is derived from an EMBL/GenBank/DDBJ whole genome shotgun (WGS) entry which is preliminary data.</text>
</comment>
<dbReference type="Proteomes" id="UP001209682">
    <property type="component" value="Unassembled WGS sequence"/>
</dbReference>
<dbReference type="EMBL" id="JAPEQW010000002">
    <property type="protein sequence ID" value="MCW8037979.1"/>
    <property type="molecule type" value="Genomic_DNA"/>
</dbReference>
<dbReference type="RefSeq" id="WP_252151863.1">
    <property type="nucleotide sequence ID" value="NZ_JAPEQW010000002.1"/>
</dbReference>
<reference evidence="1 2" key="1">
    <citation type="submission" date="2022-11" db="EMBL/GenBank/DDBJ databases">
        <title>Acinetobacter entericus sp. nov., isolated from the gut of the plastic-eating larvae of the Coleoptera insect Zophobas atratus.</title>
        <authorList>
            <person name="Dong X."/>
            <person name="Yang Y."/>
        </authorList>
    </citation>
    <scope>NUCLEOTIDE SEQUENCE [LARGE SCALE GENOMIC DNA]</scope>
    <source>
        <strain evidence="1 2">BIT-DXN8</strain>
    </source>
</reference>
<proteinExistence type="predicted"/>